<name>A0A401TZB7_CHIPU</name>
<evidence type="ECO:0000313" key="3">
    <source>
        <dbReference type="Proteomes" id="UP000287033"/>
    </source>
</evidence>
<comment type="caution">
    <text evidence="2">The sequence shown here is derived from an EMBL/GenBank/DDBJ whole genome shotgun (WGS) entry which is preliminary data.</text>
</comment>
<dbReference type="AlphaFoldDB" id="A0A401TZB7"/>
<gene>
    <name evidence="2" type="ORF">chiPu_0031853</name>
</gene>
<reference evidence="2 3" key="1">
    <citation type="journal article" date="2018" name="Nat. Ecol. Evol.">
        <title>Shark genomes provide insights into elasmobranch evolution and the origin of vertebrates.</title>
        <authorList>
            <person name="Hara Y"/>
            <person name="Yamaguchi K"/>
            <person name="Onimaru K"/>
            <person name="Kadota M"/>
            <person name="Koyanagi M"/>
            <person name="Keeley SD"/>
            <person name="Tatsumi K"/>
            <person name="Tanaka K"/>
            <person name="Motone F"/>
            <person name="Kageyama Y"/>
            <person name="Nozu R"/>
            <person name="Adachi N"/>
            <person name="Nishimura O"/>
            <person name="Nakagawa R"/>
            <person name="Tanegashima C"/>
            <person name="Kiyatake I"/>
            <person name="Matsumoto R"/>
            <person name="Murakumo K"/>
            <person name="Nishida K"/>
            <person name="Terakita A"/>
            <person name="Kuratani S"/>
            <person name="Sato K"/>
            <person name="Hyodo S Kuraku.S."/>
        </authorList>
    </citation>
    <scope>NUCLEOTIDE SEQUENCE [LARGE SCALE GENOMIC DNA]</scope>
</reference>
<feature type="region of interest" description="Disordered" evidence="1">
    <location>
        <begin position="74"/>
        <end position="119"/>
    </location>
</feature>
<feature type="compositionally biased region" description="Polar residues" evidence="1">
    <location>
        <begin position="82"/>
        <end position="96"/>
    </location>
</feature>
<accession>A0A401TZB7</accession>
<dbReference type="Proteomes" id="UP000287033">
    <property type="component" value="Unassembled WGS sequence"/>
</dbReference>
<evidence type="ECO:0000256" key="1">
    <source>
        <dbReference type="SAM" id="MobiDB-lite"/>
    </source>
</evidence>
<dbReference type="EMBL" id="BEZZ01220788">
    <property type="protein sequence ID" value="GCC47956.1"/>
    <property type="molecule type" value="Genomic_DNA"/>
</dbReference>
<organism evidence="2 3">
    <name type="scientific">Chiloscyllium punctatum</name>
    <name type="common">Brownbanded bambooshark</name>
    <name type="synonym">Hemiscyllium punctatum</name>
    <dbReference type="NCBI Taxonomy" id="137246"/>
    <lineage>
        <taxon>Eukaryota</taxon>
        <taxon>Metazoa</taxon>
        <taxon>Chordata</taxon>
        <taxon>Craniata</taxon>
        <taxon>Vertebrata</taxon>
        <taxon>Chondrichthyes</taxon>
        <taxon>Elasmobranchii</taxon>
        <taxon>Galeomorphii</taxon>
        <taxon>Galeoidea</taxon>
        <taxon>Orectolobiformes</taxon>
        <taxon>Hemiscylliidae</taxon>
        <taxon>Chiloscyllium</taxon>
    </lineage>
</organism>
<feature type="non-terminal residue" evidence="2">
    <location>
        <position position="119"/>
    </location>
</feature>
<protein>
    <submittedName>
        <fullName evidence="2">Uncharacterized protein</fullName>
    </submittedName>
</protein>
<evidence type="ECO:0000313" key="2">
    <source>
        <dbReference type="EMBL" id="GCC47956.1"/>
    </source>
</evidence>
<proteinExistence type="predicted"/>
<sequence length="119" mass="12627">MLERPSCQMRLTLRCGSVMEGDGLERHVGDQRRLPDIPGGDKDGLLALLAGDAVDGKLRDVVAAVGVDLRKLGGRGGETKLKNQNHGQQQDTTGQRVTRVGAPREGQRCRRVSAAGGSA</sequence>
<keyword evidence="3" id="KW-1185">Reference proteome</keyword>